<keyword evidence="9" id="KW-1185">Reference proteome</keyword>
<comment type="caution">
    <text evidence="8">The sequence shown here is derived from an EMBL/GenBank/DDBJ whole genome shotgun (WGS) entry which is preliminary data.</text>
</comment>
<evidence type="ECO:0000256" key="5">
    <source>
        <dbReference type="ARBA" id="ARBA00039938"/>
    </source>
</evidence>
<dbReference type="PANTHER" id="PTHR33677">
    <property type="entry name" value="TRANSCRIPTIONAL REPRESSOR FRMR-RELATED"/>
    <property type="match status" value="1"/>
</dbReference>
<evidence type="ECO:0000256" key="7">
    <source>
        <dbReference type="SAM" id="MobiDB-lite"/>
    </source>
</evidence>
<organism evidence="8 9">
    <name type="scientific">Calidithermus roseus</name>
    <dbReference type="NCBI Taxonomy" id="1644118"/>
    <lineage>
        <taxon>Bacteria</taxon>
        <taxon>Thermotogati</taxon>
        <taxon>Deinococcota</taxon>
        <taxon>Deinococci</taxon>
        <taxon>Thermales</taxon>
        <taxon>Thermaceae</taxon>
        <taxon>Calidithermus</taxon>
    </lineage>
</organism>
<evidence type="ECO:0000256" key="6">
    <source>
        <dbReference type="ARBA" id="ARBA00041544"/>
    </source>
</evidence>
<evidence type="ECO:0000256" key="2">
    <source>
        <dbReference type="ARBA" id="ARBA00011738"/>
    </source>
</evidence>
<comment type="subunit">
    <text evidence="2">Homodimer.</text>
</comment>
<keyword evidence="3" id="KW-0963">Cytoplasm</keyword>
<comment type="subcellular location">
    <subcellularLocation>
        <location evidence="1">Cytoplasm</location>
    </subcellularLocation>
</comment>
<gene>
    <name evidence="8" type="primary">csoR_3</name>
    <name evidence="8" type="ORF">Mrose_01445</name>
</gene>
<dbReference type="AlphaFoldDB" id="A0A399EY07"/>
<dbReference type="CDD" id="cd10151">
    <property type="entry name" value="TthCsoR-like_DUF156"/>
    <property type="match status" value="1"/>
</dbReference>
<dbReference type="Gene3D" id="1.20.58.1000">
    <property type="entry name" value="Metal-sensitive repressor, helix protomer"/>
    <property type="match status" value="1"/>
</dbReference>
<dbReference type="InterPro" id="IPR038390">
    <property type="entry name" value="Metal_Tscrpt_repr_sf"/>
</dbReference>
<accession>A0A399EY07</accession>
<dbReference type="GO" id="GO:0005737">
    <property type="term" value="C:cytoplasm"/>
    <property type="evidence" value="ECO:0007669"/>
    <property type="project" value="UniProtKB-SubCell"/>
</dbReference>
<evidence type="ECO:0000313" key="8">
    <source>
        <dbReference type="EMBL" id="RIH87161.1"/>
    </source>
</evidence>
<reference evidence="8 9" key="1">
    <citation type="submission" date="2018-08" db="EMBL/GenBank/DDBJ databases">
        <title>Meiothermus roseus NBRC 110900 genome sequencing project.</title>
        <authorList>
            <person name="Da Costa M.S."/>
            <person name="Albuquerque L."/>
            <person name="Raposo P."/>
            <person name="Froufe H.J.C."/>
            <person name="Barroso C.S."/>
            <person name="Egas C."/>
        </authorList>
    </citation>
    <scope>NUCLEOTIDE SEQUENCE [LARGE SCALE GENOMIC DNA]</scope>
    <source>
        <strain evidence="8 9">NBRC 110900</strain>
    </source>
</reference>
<dbReference type="InterPro" id="IPR003735">
    <property type="entry name" value="Metal_Tscrpt_repr"/>
</dbReference>
<proteinExistence type="predicted"/>
<evidence type="ECO:0000256" key="1">
    <source>
        <dbReference type="ARBA" id="ARBA00004496"/>
    </source>
</evidence>
<protein>
    <recommendedName>
        <fullName evidence="5">Copper-sensing transcriptional repressor CsoR</fullName>
    </recommendedName>
    <alternativeName>
        <fullName evidence="6">Copper-sensitive operon repressor</fullName>
    </alternativeName>
</protein>
<sequence length="106" mass="11699">MSRADAQGANVNPITEHTLHLEPRAREDARNRLLSAKGHLEGILKMLEGEPYCVDVLKQIKAVQGALDKVGDLVLKSHLEHHVASAAQRGDADKLVAELMEVLKYR</sequence>
<name>A0A399EY07_9DEIN</name>
<evidence type="ECO:0000256" key="3">
    <source>
        <dbReference type="ARBA" id="ARBA00022490"/>
    </source>
</evidence>
<dbReference type="GO" id="GO:0046872">
    <property type="term" value="F:metal ion binding"/>
    <property type="evidence" value="ECO:0007669"/>
    <property type="project" value="UniProtKB-KW"/>
</dbReference>
<keyword evidence="4" id="KW-0479">Metal-binding</keyword>
<evidence type="ECO:0000256" key="4">
    <source>
        <dbReference type="ARBA" id="ARBA00022723"/>
    </source>
</evidence>
<dbReference type="GO" id="GO:0045892">
    <property type="term" value="P:negative regulation of DNA-templated transcription"/>
    <property type="evidence" value="ECO:0007669"/>
    <property type="project" value="UniProtKB-ARBA"/>
</dbReference>
<dbReference type="Proteomes" id="UP000265341">
    <property type="component" value="Unassembled WGS sequence"/>
</dbReference>
<dbReference type="GO" id="GO:0003677">
    <property type="term" value="F:DNA binding"/>
    <property type="evidence" value="ECO:0007669"/>
    <property type="project" value="InterPro"/>
</dbReference>
<feature type="region of interest" description="Disordered" evidence="7">
    <location>
        <begin position="1"/>
        <end position="23"/>
    </location>
</feature>
<dbReference type="PANTHER" id="PTHR33677:SF4">
    <property type="entry name" value="COPPER-SENSING TRANSCRIPTIONAL REPRESSOR CSOR"/>
    <property type="match status" value="1"/>
</dbReference>
<dbReference type="EMBL" id="QWLA01000022">
    <property type="protein sequence ID" value="RIH87161.1"/>
    <property type="molecule type" value="Genomic_DNA"/>
</dbReference>
<dbReference type="Pfam" id="PF02583">
    <property type="entry name" value="Trns_repr_metal"/>
    <property type="match status" value="1"/>
</dbReference>
<evidence type="ECO:0000313" key="9">
    <source>
        <dbReference type="Proteomes" id="UP000265341"/>
    </source>
</evidence>